<dbReference type="OrthoDB" id="416553at2759"/>
<evidence type="ECO:0000256" key="5">
    <source>
        <dbReference type="RuleBase" id="RU004560"/>
    </source>
</evidence>
<keyword evidence="3 5" id="KW-0342">GTP-binding</keyword>
<dbReference type="InterPro" id="IPR030379">
    <property type="entry name" value="G_SEPTIN_dom"/>
</dbReference>
<dbReference type="AlphaFoldDB" id="A0A1Y1VW71"/>
<reference evidence="7 8" key="1">
    <citation type="submission" date="2016-08" db="EMBL/GenBank/DDBJ databases">
        <title>A Parts List for Fungal Cellulosomes Revealed by Comparative Genomics.</title>
        <authorList>
            <consortium name="DOE Joint Genome Institute"/>
            <person name="Haitjema C.H."/>
            <person name="Gilmore S.P."/>
            <person name="Henske J.K."/>
            <person name="Solomon K.V."/>
            <person name="De Groot R."/>
            <person name="Kuo A."/>
            <person name="Mondo S.J."/>
            <person name="Salamov A.A."/>
            <person name="Labutti K."/>
            <person name="Zhao Z."/>
            <person name="Chiniquy J."/>
            <person name="Barry K."/>
            <person name="Brewer H.M."/>
            <person name="Purvine S.O."/>
            <person name="Wright A.T."/>
            <person name="Boxma B."/>
            <person name="Van Alen T."/>
            <person name="Hackstein J.H."/>
            <person name="Baker S.E."/>
            <person name="Grigoriev I.V."/>
            <person name="O'Malley M.A."/>
        </authorList>
    </citation>
    <scope>NUCLEOTIDE SEQUENCE [LARGE SCALE GENOMIC DNA]</scope>
    <source>
        <strain evidence="7 8">S4</strain>
    </source>
</reference>
<accession>A0A1Y1VW71</accession>
<sequence>MEQGQQSPVVVQQQNPENKKITLTGYVGFDTITRQIEKKLVKRGFTLNLMVVGQSGLGKSTMVNTLFAAHLLDNKATQKASDPIRQTTEINTITHVIEENGVRLRLSITDTPGFGDQINNENCWESIIKYIKDQYATYLRKELTPNRDRRIADTRIHAVLYFIAPTGHSLKPIDIIVLKKLSDICNVIPVIAKADSLTLEERAAFKKRIKEELAFNNIVLFPYDDVDTDDYSVTEADRAEKALNQEMRDLIPFAVVGSERNVVVDGKAVRGRKTRWGSINIEDETHCEFSQLRNFLTRTHLQDLIETTGIVHYETFRTKQLVALKESTMSHSR</sequence>
<reference evidence="7 8" key="2">
    <citation type="submission" date="2016-08" db="EMBL/GenBank/DDBJ databases">
        <title>Pervasive Adenine N6-methylation of Active Genes in Fungi.</title>
        <authorList>
            <consortium name="DOE Joint Genome Institute"/>
            <person name="Mondo S.J."/>
            <person name="Dannebaum R.O."/>
            <person name="Kuo R.C."/>
            <person name="Labutti K."/>
            <person name="Haridas S."/>
            <person name="Kuo A."/>
            <person name="Salamov A."/>
            <person name="Ahrendt S.R."/>
            <person name="Lipzen A."/>
            <person name="Sullivan W."/>
            <person name="Andreopoulos W.B."/>
            <person name="Clum A."/>
            <person name="Lindquist E."/>
            <person name="Daum C."/>
            <person name="Ramamoorthy G.K."/>
            <person name="Gryganskyi A."/>
            <person name="Culley D."/>
            <person name="Magnuson J.K."/>
            <person name="James T.Y."/>
            <person name="O'Malley M.A."/>
            <person name="Stajich J.E."/>
            <person name="Spatafora J.W."/>
            <person name="Visel A."/>
            <person name="Grigoriev I.V."/>
        </authorList>
    </citation>
    <scope>NUCLEOTIDE SEQUENCE [LARGE SCALE GENOMIC DNA]</scope>
    <source>
        <strain evidence="7 8">S4</strain>
    </source>
</reference>
<keyword evidence="4" id="KW-0131">Cell cycle</keyword>
<evidence type="ECO:0000313" key="7">
    <source>
        <dbReference type="EMBL" id="ORX65265.1"/>
    </source>
</evidence>
<dbReference type="InterPro" id="IPR016491">
    <property type="entry name" value="Septin"/>
</dbReference>
<dbReference type="STRING" id="1754192.A0A1Y1VW71"/>
<dbReference type="GO" id="GO:0005525">
    <property type="term" value="F:GTP binding"/>
    <property type="evidence" value="ECO:0007669"/>
    <property type="project" value="UniProtKB-KW"/>
</dbReference>
<dbReference type="GO" id="GO:0000921">
    <property type="term" value="P:septin ring assembly"/>
    <property type="evidence" value="ECO:0007669"/>
    <property type="project" value="UniProtKB-ARBA"/>
</dbReference>
<keyword evidence="2 5" id="KW-0547">Nucleotide-binding</keyword>
<dbReference type="EMBL" id="MCFG01000471">
    <property type="protein sequence ID" value="ORX65265.1"/>
    <property type="molecule type" value="Genomic_DNA"/>
</dbReference>
<evidence type="ECO:0000259" key="6">
    <source>
        <dbReference type="PROSITE" id="PS51719"/>
    </source>
</evidence>
<protein>
    <submittedName>
        <fullName evidence="7">Cell division/GTP binding protein</fullName>
    </submittedName>
</protein>
<keyword evidence="8" id="KW-1185">Reference proteome</keyword>
<keyword evidence="1 7" id="KW-0132">Cell division</keyword>
<dbReference type="SUPFAM" id="SSF52540">
    <property type="entry name" value="P-loop containing nucleoside triphosphate hydrolases"/>
    <property type="match status" value="1"/>
</dbReference>
<dbReference type="PIRSF" id="PIRSF006698">
    <property type="entry name" value="Septin"/>
    <property type="match status" value="1"/>
</dbReference>
<evidence type="ECO:0000256" key="2">
    <source>
        <dbReference type="ARBA" id="ARBA00022741"/>
    </source>
</evidence>
<gene>
    <name evidence="7" type="ORF">BCR32DRAFT_297774</name>
</gene>
<dbReference type="GO" id="GO:0043934">
    <property type="term" value="P:sporulation"/>
    <property type="evidence" value="ECO:0007669"/>
    <property type="project" value="UniProtKB-ARBA"/>
</dbReference>
<dbReference type="Proteomes" id="UP000193944">
    <property type="component" value="Unassembled WGS sequence"/>
</dbReference>
<feature type="domain" description="Septin-type G" evidence="6">
    <location>
        <begin position="43"/>
        <end position="323"/>
    </location>
</feature>
<proteinExistence type="inferred from homology"/>
<dbReference type="FunFam" id="3.40.50.300:FF:000260">
    <property type="entry name" value="Cell division control 10"/>
    <property type="match status" value="1"/>
</dbReference>
<evidence type="ECO:0000256" key="3">
    <source>
        <dbReference type="ARBA" id="ARBA00023134"/>
    </source>
</evidence>
<dbReference type="PANTHER" id="PTHR18884">
    <property type="entry name" value="SEPTIN"/>
    <property type="match status" value="1"/>
</dbReference>
<dbReference type="GO" id="GO:0051301">
    <property type="term" value="P:cell division"/>
    <property type="evidence" value="ECO:0007669"/>
    <property type="project" value="UniProtKB-KW"/>
</dbReference>
<dbReference type="InterPro" id="IPR027417">
    <property type="entry name" value="P-loop_NTPase"/>
</dbReference>
<comment type="similarity">
    <text evidence="5">Belongs to the TRAFAC class TrmE-Era-EngA-EngB-Septin-like GTPase superfamily. Septin GTPase family.</text>
</comment>
<name>A0A1Y1VW71_9FUNG</name>
<dbReference type="Gene3D" id="3.40.50.300">
    <property type="entry name" value="P-loop containing nucleotide triphosphate hydrolases"/>
    <property type="match status" value="1"/>
</dbReference>
<dbReference type="GO" id="GO:0032161">
    <property type="term" value="C:cleavage apparatus septin structure"/>
    <property type="evidence" value="ECO:0007669"/>
    <property type="project" value="UniProtKB-ARBA"/>
</dbReference>
<evidence type="ECO:0000256" key="1">
    <source>
        <dbReference type="ARBA" id="ARBA00022618"/>
    </source>
</evidence>
<evidence type="ECO:0000313" key="8">
    <source>
        <dbReference type="Proteomes" id="UP000193944"/>
    </source>
</evidence>
<evidence type="ECO:0000256" key="4">
    <source>
        <dbReference type="ARBA" id="ARBA00023306"/>
    </source>
</evidence>
<comment type="caution">
    <text evidence="7">The sequence shown here is derived from an EMBL/GenBank/DDBJ whole genome shotgun (WGS) entry which is preliminary data.</text>
</comment>
<dbReference type="PROSITE" id="PS51719">
    <property type="entry name" value="G_SEPTIN"/>
    <property type="match status" value="1"/>
</dbReference>
<dbReference type="Pfam" id="PF00735">
    <property type="entry name" value="Septin"/>
    <property type="match status" value="1"/>
</dbReference>
<dbReference type="CDD" id="cd01850">
    <property type="entry name" value="CDC_Septin"/>
    <property type="match status" value="1"/>
</dbReference>
<organism evidence="7 8">
    <name type="scientific">Anaeromyces robustus</name>
    <dbReference type="NCBI Taxonomy" id="1754192"/>
    <lineage>
        <taxon>Eukaryota</taxon>
        <taxon>Fungi</taxon>
        <taxon>Fungi incertae sedis</taxon>
        <taxon>Chytridiomycota</taxon>
        <taxon>Chytridiomycota incertae sedis</taxon>
        <taxon>Neocallimastigomycetes</taxon>
        <taxon>Neocallimastigales</taxon>
        <taxon>Neocallimastigaceae</taxon>
        <taxon>Anaeromyces</taxon>
    </lineage>
</organism>